<dbReference type="GO" id="GO:0003677">
    <property type="term" value="F:DNA binding"/>
    <property type="evidence" value="ECO:0007669"/>
    <property type="project" value="InterPro"/>
</dbReference>
<name>Q9AFN2_SHIFM</name>
<keyword evidence="1" id="KW-0614">Plasmid</keyword>
<proteinExistence type="predicted"/>
<dbReference type="Pfam" id="PF03400">
    <property type="entry name" value="DDE_Tnp_IS1"/>
    <property type="match status" value="1"/>
</dbReference>
<dbReference type="EMBL" id="AF348706">
    <property type="protein sequence ID" value="AAK18536.1"/>
    <property type="molecule type" value="Genomic_DNA"/>
</dbReference>
<dbReference type="InterPro" id="IPR005063">
    <property type="entry name" value="Transposase_27"/>
</dbReference>
<accession>Q9AFN2</accession>
<evidence type="ECO:0000313" key="1">
    <source>
        <dbReference type="EMBL" id="AAK18536.1"/>
    </source>
</evidence>
<organism evidence="1">
    <name type="scientific">Shigella flexneri serotype 5a (strain M90T)</name>
    <dbReference type="NCBI Taxonomy" id="1086030"/>
    <lineage>
        <taxon>Bacteria</taxon>
        <taxon>Pseudomonadati</taxon>
        <taxon>Pseudomonadota</taxon>
        <taxon>Gammaproteobacteria</taxon>
        <taxon>Enterobacterales</taxon>
        <taxon>Enterobacteriaceae</taxon>
        <taxon>Shigella</taxon>
    </lineage>
</organism>
<dbReference type="GO" id="GO:0006313">
    <property type="term" value="P:DNA transposition"/>
    <property type="evidence" value="ECO:0007669"/>
    <property type="project" value="InterPro"/>
</dbReference>
<gene>
    <name evidence="1" type="primary">insB</name>
    <name evidence="1" type="synonym">S0226</name>
    <name evidence="1" type="ORF">pWR501_0226</name>
</gene>
<protein>
    <submittedName>
        <fullName evidence="1">Iso-IS1 orfB</fullName>
    </submittedName>
</protein>
<geneLocation type="plasmid" evidence="1">
    <name>pWR501</name>
</geneLocation>
<sequence length="61" mass="6902">MLPLSVNLMSSGASLAARLQQHWLWYAYNTKTGGVLAYTFGPRNDETCRELLALFTPFCIY</sequence>
<dbReference type="GO" id="GO:0004803">
    <property type="term" value="F:transposase activity"/>
    <property type="evidence" value="ECO:0007669"/>
    <property type="project" value="InterPro"/>
</dbReference>
<reference evidence="1" key="1">
    <citation type="journal article" date="2001" name="Infect. Immun.">
        <title>Complete DNA sequence and analysis of the large virulence plasmid of Shigella flexneri.</title>
        <authorList>
            <person name="Venkatesan M.M."/>
            <person name="Goldberg M.B."/>
            <person name="Rose D.J."/>
            <person name="Grotbeck E.J."/>
            <person name="Burland V."/>
            <person name="Blattner F.R."/>
        </authorList>
    </citation>
    <scope>NUCLEOTIDE SEQUENCE [LARGE SCALE GENOMIC DNA]</scope>
    <source>
        <strain evidence="1">M90T</strain>
        <plasmid evidence="1">pWR501</plasmid>
    </source>
</reference>
<dbReference type="AlphaFoldDB" id="Q9AFN2"/>